<evidence type="ECO:0000313" key="4">
    <source>
        <dbReference type="Proteomes" id="UP001596380"/>
    </source>
</evidence>
<evidence type="ECO:0000259" key="2">
    <source>
        <dbReference type="PROSITE" id="PS50263"/>
    </source>
</evidence>
<feature type="domain" description="CN hydrolase" evidence="2">
    <location>
        <begin position="4"/>
        <end position="257"/>
    </location>
</feature>
<dbReference type="PANTHER" id="PTHR43674:SF16">
    <property type="entry name" value="CARBON-NITROGEN FAMILY, PUTATIVE (AFU_ORTHOLOGUE AFUA_5G02350)-RELATED"/>
    <property type="match status" value="1"/>
</dbReference>
<keyword evidence="4" id="KW-1185">Reference proteome</keyword>
<organism evidence="3 4">
    <name type="scientific">Actinomadura yumaensis</name>
    <dbReference type="NCBI Taxonomy" id="111807"/>
    <lineage>
        <taxon>Bacteria</taxon>
        <taxon>Bacillati</taxon>
        <taxon>Actinomycetota</taxon>
        <taxon>Actinomycetes</taxon>
        <taxon>Streptosporangiales</taxon>
        <taxon>Thermomonosporaceae</taxon>
        <taxon>Actinomadura</taxon>
    </lineage>
</organism>
<evidence type="ECO:0000256" key="1">
    <source>
        <dbReference type="ARBA" id="ARBA00022801"/>
    </source>
</evidence>
<dbReference type="PANTHER" id="PTHR43674">
    <property type="entry name" value="NITRILASE C965.09-RELATED"/>
    <property type="match status" value="1"/>
</dbReference>
<dbReference type="Gene3D" id="3.60.110.10">
    <property type="entry name" value="Carbon-nitrogen hydrolase"/>
    <property type="match status" value="2"/>
</dbReference>
<protein>
    <submittedName>
        <fullName evidence="3">Nitrilase-related carbon-nitrogen hydrolase</fullName>
    </submittedName>
</protein>
<keyword evidence="1 3" id="KW-0378">Hydrolase</keyword>
<dbReference type="CDD" id="cd07197">
    <property type="entry name" value="nitrilase"/>
    <property type="match status" value="1"/>
</dbReference>
<dbReference type="Proteomes" id="UP001596380">
    <property type="component" value="Unassembled WGS sequence"/>
</dbReference>
<proteinExistence type="predicted"/>
<dbReference type="RefSeq" id="WP_378063118.1">
    <property type="nucleotide sequence ID" value="NZ_JBHSXS010000002.1"/>
</dbReference>
<evidence type="ECO:0000313" key="3">
    <source>
        <dbReference type="EMBL" id="MFC6879297.1"/>
    </source>
</evidence>
<dbReference type="EMBL" id="JBHSXS010000002">
    <property type="protein sequence ID" value="MFC6879297.1"/>
    <property type="molecule type" value="Genomic_DNA"/>
</dbReference>
<feature type="domain" description="CN hydrolase" evidence="2">
    <location>
        <begin position="289"/>
        <end position="514"/>
    </location>
</feature>
<comment type="caution">
    <text evidence="3">The sequence shown here is derived from an EMBL/GenBank/DDBJ whole genome shotgun (WGS) entry which is preliminary data.</text>
</comment>
<accession>A0ABW2CD31</accession>
<dbReference type="InterPro" id="IPR003010">
    <property type="entry name" value="C-N_Hydrolase"/>
</dbReference>
<dbReference type="SUPFAM" id="SSF56317">
    <property type="entry name" value="Carbon-nitrogen hydrolase"/>
    <property type="match status" value="2"/>
</dbReference>
<name>A0ABW2CD31_9ACTN</name>
<sequence length="554" mass="57713">MVAVRVAAAQFAVDEDGAANLAACLRAVDRAAAEGAGLIVLPEFCNGLSWHPDRAAARLRACRTGDAFLTAVAARARRRRAYVKLNVTLARPDGRTTATNLLYGPDGTLLAESDKLVLMGAEGDHLAPGHRAGPVVATPFGRLGMYACLEGVLGEVCRDLVLRGAQVLLNGLNSFATDEASLHVPVRAAENRAWVIAANKVGPLLPAAHLPAVSARLGVPAERLHGAGESQIVAPDGSVVAKAPRTGEAVIVADIDPAAADDKTRPDGTDVFAARRPELYAPIVSPPRPRSAPPGAARVMAAVALPDGPADAVALTREAAARGAELIVLPELAFGPGASVARVTRELARALDGTGAHAVTSARDGDRHTGFLTSANGLAGTQWQLHRSARHAAWATTLGDRLEVFSLPWGRLAIVVGDDALYPETARLAAIADADVVAVPFTPCEPWETELGLPERAAENRLNVVAAGDSAGLVLALPGDFTLWTEWEDGFTGRISHPLVTRAEAPLTLAPVHPARAVNRLVSKNTDLVGHRPWQAVAALARTPPSLPSPSPTP</sequence>
<dbReference type="InterPro" id="IPR050345">
    <property type="entry name" value="Aliph_Amidase/BUP"/>
</dbReference>
<reference evidence="4" key="1">
    <citation type="journal article" date="2019" name="Int. J. Syst. Evol. Microbiol.">
        <title>The Global Catalogue of Microorganisms (GCM) 10K type strain sequencing project: providing services to taxonomists for standard genome sequencing and annotation.</title>
        <authorList>
            <consortium name="The Broad Institute Genomics Platform"/>
            <consortium name="The Broad Institute Genome Sequencing Center for Infectious Disease"/>
            <person name="Wu L."/>
            <person name="Ma J."/>
        </authorList>
    </citation>
    <scope>NUCLEOTIDE SEQUENCE [LARGE SCALE GENOMIC DNA]</scope>
    <source>
        <strain evidence="4">JCM 3369</strain>
    </source>
</reference>
<dbReference type="GO" id="GO:0016787">
    <property type="term" value="F:hydrolase activity"/>
    <property type="evidence" value="ECO:0007669"/>
    <property type="project" value="UniProtKB-KW"/>
</dbReference>
<dbReference type="InterPro" id="IPR036526">
    <property type="entry name" value="C-N_Hydrolase_sf"/>
</dbReference>
<dbReference type="Pfam" id="PF00795">
    <property type="entry name" value="CN_hydrolase"/>
    <property type="match status" value="1"/>
</dbReference>
<dbReference type="PROSITE" id="PS50263">
    <property type="entry name" value="CN_HYDROLASE"/>
    <property type="match status" value="2"/>
</dbReference>
<gene>
    <name evidence="3" type="ORF">ACFQKB_05910</name>
</gene>